<evidence type="ECO:0000313" key="3">
    <source>
        <dbReference type="Proteomes" id="UP000035721"/>
    </source>
</evidence>
<dbReference type="STRING" id="1194083.BN12_2690003"/>
<sequence>MPAPPAGGPAAGFRLTPRRDAPPPTRWDGILGLPTRVRTSRQGARRYTGETSGSWGRHAPGLLSRSTHLSGGVAGSARPHTPSAGGLDCSATLRKPWHSSPTRTSSSSTSGSATCPASCSTSTCPPRPSTSTSSPTARCSTAPRSVVSRPSTSRT</sequence>
<proteinExistence type="predicted"/>
<accession>A0A077LWF2</accession>
<name>A0A077LWF2_9MICO</name>
<dbReference type="Proteomes" id="UP000035721">
    <property type="component" value="Unassembled WGS sequence"/>
</dbReference>
<evidence type="ECO:0000313" key="2">
    <source>
        <dbReference type="EMBL" id="CCH78268.1"/>
    </source>
</evidence>
<keyword evidence="3" id="KW-1185">Reference proteome</keyword>
<dbReference type="AlphaFoldDB" id="A0A077LWF2"/>
<feature type="compositionally biased region" description="Low complexity" evidence="1">
    <location>
        <begin position="99"/>
        <end position="155"/>
    </location>
</feature>
<reference evidence="2 3" key="1">
    <citation type="journal article" date="2013" name="ISME J.">
        <title>A metabolic model for members of the genus Tetrasphaera involved in enhanced biological phosphorus removal.</title>
        <authorList>
            <person name="Kristiansen R."/>
            <person name="Nguyen H.T.T."/>
            <person name="Saunders A.M."/>
            <person name="Nielsen J.L."/>
            <person name="Wimmer R."/>
            <person name="Le V.Q."/>
            <person name="McIlroy S.J."/>
            <person name="Petrovski S."/>
            <person name="Seviour R.J."/>
            <person name="Calteau A."/>
            <person name="Nielsen K.L."/>
            <person name="Nielsen P.H."/>
        </authorList>
    </citation>
    <scope>NUCLEOTIDE SEQUENCE [LARGE SCALE GENOMIC DNA]</scope>
    <source>
        <strain evidence="2 3">T1-X7</strain>
    </source>
</reference>
<gene>
    <name evidence="2" type="ORF">BN12_2690003</name>
</gene>
<feature type="region of interest" description="Disordered" evidence="1">
    <location>
        <begin position="1"/>
        <end position="155"/>
    </location>
</feature>
<organism evidence="2 3">
    <name type="scientific">Nostocoides japonicum T1-X7</name>
    <dbReference type="NCBI Taxonomy" id="1194083"/>
    <lineage>
        <taxon>Bacteria</taxon>
        <taxon>Bacillati</taxon>
        <taxon>Actinomycetota</taxon>
        <taxon>Actinomycetes</taxon>
        <taxon>Micrococcales</taxon>
        <taxon>Intrasporangiaceae</taxon>
        <taxon>Nostocoides</taxon>
    </lineage>
</organism>
<evidence type="ECO:0000256" key="1">
    <source>
        <dbReference type="SAM" id="MobiDB-lite"/>
    </source>
</evidence>
<protein>
    <submittedName>
        <fullName evidence="2">Uncharacterized protein</fullName>
    </submittedName>
</protein>
<dbReference type="EMBL" id="CAJB01000189">
    <property type="protein sequence ID" value="CCH78268.1"/>
    <property type="molecule type" value="Genomic_DNA"/>
</dbReference>
<comment type="caution">
    <text evidence="2">The sequence shown here is derived from an EMBL/GenBank/DDBJ whole genome shotgun (WGS) entry which is preliminary data.</text>
</comment>